<organism evidence="12">
    <name type="scientific">Hirondellea gigas</name>
    <dbReference type="NCBI Taxonomy" id="1518452"/>
    <lineage>
        <taxon>Eukaryota</taxon>
        <taxon>Metazoa</taxon>
        <taxon>Ecdysozoa</taxon>
        <taxon>Arthropoda</taxon>
        <taxon>Crustacea</taxon>
        <taxon>Multicrustacea</taxon>
        <taxon>Malacostraca</taxon>
        <taxon>Eumalacostraca</taxon>
        <taxon>Peracarida</taxon>
        <taxon>Amphipoda</taxon>
        <taxon>Amphilochidea</taxon>
        <taxon>Lysianassida</taxon>
        <taxon>Lysianassidira</taxon>
        <taxon>Lysianassoidea</taxon>
        <taxon>Lysianassidae</taxon>
        <taxon>Hirondellea</taxon>
    </lineage>
</organism>
<evidence type="ECO:0000256" key="7">
    <source>
        <dbReference type="ARBA" id="ARBA00023288"/>
    </source>
</evidence>
<evidence type="ECO:0000256" key="2">
    <source>
        <dbReference type="ARBA" id="ARBA00022679"/>
    </source>
</evidence>
<evidence type="ECO:0000256" key="5">
    <source>
        <dbReference type="ARBA" id="ARBA00023136"/>
    </source>
</evidence>
<evidence type="ECO:0000256" key="10">
    <source>
        <dbReference type="RuleBase" id="RU079119"/>
    </source>
</evidence>
<keyword evidence="6" id="KW-0564">Palmitate</keyword>
<comment type="subcellular location">
    <subcellularLocation>
        <location evidence="1">Endomembrane system</location>
        <topology evidence="1">Multi-pass membrane protein</topology>
    </subcellularLocation>
</comment>
<feature type="transmembrane region" description="Helical" evidence="10">
    <location>
        <begin position="161"/>
        <end position="186"/>
    </location>
</feature>
<evidence type="ECO:0000259" key="11">
    <source>
        <dbReference type="Pfam" id="PF01529"/>
    </source>
</evidence>
<evidence type="ECO:0000256" key="6">
    <source>
        <dbReference type="ARBA" id="ARBA00023139"/>
    </source>
</evidence>
<evidence type="ECO:0000256" key="8">
    <source>
        <dbReference type="ARBA" id="ARBA00023315"/>
    </source>
</evidence>
<comment type="similarity">
    <text evidence="10">Belongs to the DHHC palmitoyltransferase family.</text>
</comment>
<dbReference type="InterPro" id="IPR001594">
    <property type="entry name" value="Palmitoyltrfase_DHHC"/>
</dbReference>
<feature type="transmembrane region" description="Helical" evidence="10">
    <location>
        <begin position="212"/>
        <end position="237"/>
    </location>
</feature>
<sequence>MALALSSDKLADPPKLPHWKQWPGNNIFLCHGRIMLGSDVSFLGVTVVLLTGPFVIFILFVGFEIHYSLAIVGAVLFAICLVFLTQAALTDPGILPRSNIPRPDPHQPHQITARGFRYCSTCKLYRPPRAKHCKYCDNCVRQFDHHCPWVGTCVGLRNYRFFVYFVFSVCLTSGFVFATSVAVLVLNTTNSDADGHWINRFADAITSNPASLALVIFTAFVFLSVLGLASYHVNLILQGQTTNENMRQVFRRVHNPNDHGYKKNCDSTFCSRIPISQIHKGIYDEESPAGALLP</sequence>
<dbReference type="PANTHER" id="PTHR22883:SF43">
    <property type="entry name" value="PALMITOYLTRANSFERASE APP"/>
    <property type="match status" value="1"/>
</dbReference>
<feature type="domain" description="Palmitoyltransferase DHHC" evidence="11">
    <location>
        <begin position="117"/>
        <end position="248"/>
    </location>
</feature>
<proteinExistence type="evidence at transcript level"/>
<keyword evidence="7" id="KW-0449">Lipoprotein</keyword>
<keyword evidence="8 10" id="KW-0012">Acyltransferase</keyword>
<dbReference type="PROSITE" id="PS50216">
    <property type="entry name" value="DHHC"/>
    <property type="match status" value="1"/>
</dbReference>
<reference evidence="12" key="1">
    <citation type="submission" date="2017-11" db="EMBL/GenBank/DDBJ databases">
        <title>The sensing device of the deep-sea amphipod.</title>
        <authorList>
            <person name="Kobayashi H."/>
            <person name="Nagahama T."/>
            <person name="Arai W."/>
            <person name="Sasagawa Y."/>
            <person name="Umeda M."/>
            <person name="Hayashi T."/>
            <person name="Nikaido I."/>
            <person name="Watanabe H."/>
            <person name="Oguri K."/>
            <person name="Kitazato H."/>
            <person name="Fujioka K."/>
            <person name="Kido Y."/>
            <person name="Takami H."/>
        </authorList>
    </citation>
    <scope>NUCLEOTIDE SEQUENCE</scope>
    <source>
        <tissue evidence="12">Whole body</tissue>
    </source>
</reference>
<keyword evidence="4 10" id="KW-1133">Transmembrane helix</keyword>
<evidence type="ECO:0000256" key="1">
    <source>
        <dbReference type="ARBA" id="ARBA00004127"/>
    </source>
</evidence>
<dbReference type="GO" id="GO:0019706">
    <property type="term" value="F:protein-cysteine S-palmitoyltransferase activity"/>
    <property type="evidence" value="ECO:0007669"/>
    <property type="project" value="UniProtKB-EC"/>
</dbReference>
<comment type="domain">
    <text evidence="10">The DHHC domain is required for palmitoyltransferase activity.</text>
</comment>
<dbReference type="GO" id="GO:0005783">
    <property type="term" value="C:endoplasmic reticulum"/>
    <property type="evidence" value="ECO:0007669"/>
    <property type="project" value="TreeGrafter"/>
</dbReference>
<protein>
    <recommendedName>
        <fullName evidence="10">Palmitoyltransferase</fullName>
        <ecNumber evidence="10">2.3.1.225</ecNumber>
    </recommendedName>
</protein>
<evidence type="ECO:0000256" key="9">
    <source>
        <dbReference type="ARBA" id="ARBA00048048"/>
    </source>
</evidence>
<feature type="transmembrane region" description="Helical" evidence="10">
    <location>
        <begin position="42"/>
        <end position="63"/>
    </location>
</feature>
<accession>A0A6A7G8Q1</accession>
<name>A0A6A7G8Q1_9CRUS</name>
<dbReference type="EMBL" id="IACT01008506">
    <property type="protein sequence ID" value="LAC27618.1"/>
    <property type="molecule type" value="mRNA"/>
</dbReference>
<dbReference type="EC" id="2.3.1.225" evidence="10"/>
<feature type="transmembrane region" description="Helical" evidence="10">
    <location>
        <begin position="69"/>
        <end position="89"/>
    </location>
</feature>
<keyword evidence="5 10" id="KW-0472">Membrane</keyword>
<dbReference type="GO" id="GO:0005794">
    <property type="term" value="C:Golgi apparatus"/>
    <property type="evidence" value="ECO:0007669"/>
    <property type="project" value="TreeGrafter"/>
</dbReference>
<dbReference type="AlphaFoldDB" id="A0A6A7G8Q1"/>
<dbReference type="GO" id="GO:0006612">
    <property type="term" value="P:protein targeting to membrane"/>
    <property type="evidence" value="ECO:0007669"/>
    <property type="project" value="TreeGrafter"/>
</dbReference>
<evidence type="ECO:0000313" key="12">
    <source>
        <dbReference type="EMBL" id="LAC27618.1"/>
    </source>
</evidence>
<dbReference type="PANTHER" id="PTHR22883">
    <property type="entry name" value="ZINC FINGER DHHC DOMAIN CONTAINING PROTEIN"/>
    <property type="match status" value="1"/>
</dbReference>
<dbReference type="InterPro" id="IPR039859">
    <property type="entry name" value="PFA4/ZDH16/20/ERF2-like"/>
</dbReference>
<evidence type="ECO:0000256" key="3">
    <source>
        <dbReference type="ARBA" id="ARBA00022692"/>
    </source>
</evidence>
<keyword evidence="2 10" id="KW-0808">Transferase</keyword>
<evidence type="ECO:0000256" key="4">
    <source>
        <dbReference type="ARBA" id="ARBA00022989"/>
    </source>
</evidence>
<comment type="catalytic activity">
    <reaction evidence="9 10">
        <text>L-cysteinyl-[protein] + hexadecanoyl-CoA = S-hexadecanoyl-L-cysteinyl-[protein] + CoA</text>
        <dbReference type="Rhea" id="RHEA:36683"/>
        <dbReference type="Rhea" id="RHEA-COMP:10131"/>
        <dbReference type="Rhea" id="RHEA-COMP:11032"/>
        <dbReference type="ChEBI" id="CHEBI:29950"/>
        <dbReference type="ChEBI" id="CHEBI:57287"/>
        <dbReference type="ChEBI" id="CHEBI:57379"/>
        <dbReference type="ChEBI" id="CHEBI:74151"/>
        <dbReference type="EC" id="2.3.1.225"/>
    </reaction>
</comment>
<dbReference type="Pfam" id="PF01529">
    <property type="entry name" value="DHHC"/>
    <property type="match status" value="1"/>
</dbReference>
<keyword evidence="3 10" id="KW-0812">Transmembrane</keyword>